<protein>
    <submittedName>
        <fullName evidence="1">Uncharacterized protein</fullName>
    </submittedName>
</protein>
<organism evidence="1 2">
    <name type="scientific">Steinernema hermaphroditum</name>
    <dbReference type="NCBI Taxonomy" id="289476"/>
    <lineage>
        <taxon>Eukaryota</taxon>
        <taxon>Metazoa</taxon>
        <taxon>Ecdysozoa</taxon>
        <taxon>Nematoda</taxon>
        <taxon>Chromadorea</taxon>
        <taxon>Rhabditida</taxon>
        <taxon>Tylenchina</taxon>
        <taxon>Panagrolaimomorpha</taxon>
        <taxon>Strongyloidoidea</taxon>
        <taxon>Steinernematidae</taxon>
        <taxon>Steinernema</taxon>
    </lineage>
</organism>
<proteinExistence type="predicted"/>
<evidence type="ECO:0000313" key="2">
    <source>
        <dbReference type="Proteomes" id="UP001175271"/>
    </source>
</evidence>
<evidence type="ECO:0000313" key="1">
    <source>
        <dbReference type="EMBL" id="KAK0394523.1"/>
    </source>
</evidence>
<accession>A0AA39GVV3</accession>
<dbReference type="EMBL" id="JAUCMV010000005">
    <property type="protein sequence ID" value="KAK0394523.1"/>
    <property type="molecule type" value="Genomic_DNA"/>
</dbReference>
<dbReference type="AlphaFoldDB" id="A0AA39GVV3"/>
<comment type="caution">
    <text evidence="1">The sequence shown here is derived from an EMBL/GenBank/DDBJ whole genome shotgun (WGS) entry which is preliminary data.</text>
</comment>
<gene>
    <name evidence="1" type="ORF">QR680_000790</name>
</gene>
<reference evidence="1" key="1">
    <citation type="submission" date="2023-06" db="EMBL/GenBank/DDBJ databases">
        <title>Genomic analysis of the entomopathogenic nematode Steinernema hermaphroditum.</title>
        <authorList>
            <person name="Schwarz E.M."/>
            <person name="Heppert J.K."/>
            <person name="Baniya A."/>
            <person name="Schwartz H.T."/>
            <person name="Tan C.-H."/>
            <person name="Antoshechkin I."/>
            <person name="Sternberg P.W."/>
            <person name="Goodrich-Blair H."/>
            <person name="Dillman A.R."/>
        </authorList>
    </citation>
    <scope>NUCLEOTIDE SEQUENCE</scope>
    <source>
        <strain evidence="1">PS9179</strain>
        <tissue evidence="1">Whole animal</tissue>
    </source>
</reference>
<keyword evidence="2" id="KW-1185">Reference proteome</keyword>
<sequence length="79" mass="8685">MTIHLALTCGSQREISNALPSNGVRTATVRFYRRQPCLWLNHYELLHQHAVVVNQRKVGFPAVEVTCSSVSAGIGPLAL</sequence>
<dbReference type="Proteomes" id="UP001175271">
    <property type="component" value="Unassembled WGS sequence"/>
</dbReference>
<name>A0AA39GVV3_9BILA</name>